<organism evidence="1">
    <name type="scientific">Enterobius vermicularis</name>
    <name type="common">Human pinworm</name>
    <dbReference type="NCBI Taxonomy" id="51028"/>
    <lineage>
        <taxon>Eukaryota</taxon>
        <taxon>Metazoa</taxon>
        <taxon>Ecdysozoa</taxon>
        <taxon>Nematoda</taxon>
        <taxon>Chromadorea</taxon>
        <taxon>Rhabditida</taxon>
        <taxon>Spirurina</taxon>
        <taxon>Oxyuridomorpha</taxon>
        <taxon>Oxyuroidea</taxon>
        <taxon>Oxyuridae</taxon>
        <taxon>Enterobius</taxon>
    </lineage>
</organism>
<dbReference type="WBParaSite" id="EVEC_0000417101-mRNA-1">
    <property type="protein sequence ID" value="EVEC_0000417101-mRNA-1"/>
    <property type="gene ID" value="EVEC_0000417101"/>
</dbReference>
<proteinExistence type="predicted"/>
<sequence>MRCSSSTKKSDALALTAIPRWKHDILFDLSTTIGLVSTWIGDGLRIPVKIAYGHTALKTRHLVRSVKLSNVWPGQYLDRRRLGNPKCCKHFCQIL</sequence>
<name>A0A0N4V2F1_ENTVE</name>
<evidence type="ECO:0000313" key="1">
    <source>
        <dbReference type="WBParaSite" id="EVEC_0000417101-mRNA-1"/>
    </source>
</evidence>
<reference evidence="1" key="1">
    <citation type="submission" date="2017-02" db="UniProtKB">
        <authorList>
            <consortium name="WormBaseParasite"/>
        </authorList>
    </citation>
    <scope>IDENTIFICATION</scope>
</reference>
<accession>A0A0N4V2F1</accession>
<protein>
    <submittedName>
        <fullName evidence="1">C2 PI3K-type domain-containing protein</fullName>
    </submittedName>
</protein>
<dbReference type="AlphaFoldDB" id="A0A0N4V2F1"/>